<feature type="region of interest" description="Disordered" evidence="1">
    <location>
        <begin position="783"/>
        <end position="854"/>
    </location>
</feature>
<comment type="caution">
    <text evidence="2">The sequence shown here is derived from an EMBL/GenBank/DDBJ whole genome shotgun (WGS) entry which is preliminary data.</text>
</comment>
<feature type="region of interest" description="Disordered" evidence="1">
    <location>
        <begin position="445"/>
        <end position="468"/>
    </location>
</feature>
<proteinExistence type="predicted"/>
<feature type="compositionally biased region" description="Basic and acidic residues" evidence="1">
    <location>
        <begin position="783"/>
        <end position="792"/>
    </location>
</feature>
<feature type="compositionally biased region" description="Low complexity" evidence="1">
    <location>
        <begin position="910"/>
        <end position="935"/>
    </location>
</feature>
<feature type="compositionally biased region" description="Basic and acidic residues" evidence="1">
    <location>
        <begin position="163"/>
        <end position="177"/>
    </location>
</feature>
<sequence>MASLLPRQLRIPLTVELSDIDAAPSATDLPQREAKRRRVETIANQYLAGTAPFIQSAALRGPFDSGWDNPWSKRRPGPRDASPKPAASVVAGRSRRRQATRERSLRPDSADHSRVQPTTRERMPTRPTTADREGRAKAEAEQAEETRRKEKMERRERRRHELRKREQKAAEAWKDGLGKSPAQPIDLTAEGDDCGLPTRPVFAALQAGARPGQDDEDDIVRSREYGAREIRSSFTDEWLSRLGSPAKTPELSPVQASAVDDKANVSEALTPTRRPPKRSKVSEKPSGQPGRNPSRQHDSFKSSAPKSDSKSADARRNRNLASTNESIPRSSNQARRILTLSGAGATRTVSQDVLQKHPRSTLNNRGASHRSASASRNTGTEDHARSSLQVNLNEGSLPKPTSAENGELAGDIQVIRNNIFPLSTSVATDRYIHSRFMQTNHRFHSPLVDPEEPVESTTPPGRPALGLKATSNNAGPAGGMHPPFEPGNEGVLVMSAGAFRLDADAVYAVAKGLEGQENNGLVRGQQKSSKKSLLRGALVQSAENCAASVRARSKKPKRTHPLQASPDATNSPGFTYRKVSDPTENVPKVRSNNQTNKRTMGQKKRARMMTFGSLPMEPSETPEPQISACDSNATEQPCIAQNSEGLFKQVEQVDKGNESSPTRDLSTQAAILFAQQEFQQVFEPPSKDQPVFSADIDTGSQRTRTSTPAPSQPPVAYTAVTPFKDFNKGRLFLDENPSQTELVPTQELLNAASPFDFSTVKKNTNKRKTVSLAVSPLKFTEKQKAEGRKVEDQNIESNNGAEPPNAIGSPTQGRLSGHTIAGVKFADKSTTPSSPKLPTFVTDPQSSGLKPYSLNPTLSSAIKLKPSRFMAASRVSSQISSSFPRLGQPMSSAPQPTSSHALRQEYRRAQSQSRSQSQTQSQSQSSQQRSSQQRQPAQGRELAWDDVDVDSAIDAADSFLDTANLGLERGTPGR</sequence>
<evidence type="ECO:0000313" key="3">
    <source>
        <dbReference type="Proteomes" id="UP000007129"/>
    </source>
</evidence>
<dbReference type="InParanoid" id="K2R9U9"/>
<feature type="region of interest" description="Disordered" evidence="1">
    <location>
        <begin position="547"/>
        <end position="604"/>
    </location>
</feature>
<feature type="compositionally biased region" description="Polar residues" evidence="1">
    <location>
        <begin position="889"/>
        <end position="901"/>
    </location>
</feature>
<feature type="compositionally biased region" description="Polar residues" evidence="1">
    <location>
        <begin position="698"/>
        <end position="709"/>
    </location>
</feature>
<feature type="region of interest" description="Disordered" evidence="1">
    <location>
        <begin position="683"/>
        <end position="714"/>
    </location>
</feature>
<organism evidence="2 3">
    <name type="scientific">Macrophomina phaseolina (strain MS6)</name>
    <name type="common">Charcoal rot fungus</name>
    <dbReference type="NCBI Taxonomy" id="1126212"/>
    <lineage>
        <taxon>Eukaryota</taxon>
        <taxon>Fungi</taxon>
        <taxon>Dikarya</taxon>
        <taxon>Ascomycota</taxon>
        <taxon>Pezizomycotina</taxon>
        <taxon>Dothideomycetes</taxon>
        <taxon>Dothideomycetes incertae sedis</taxon>
        <taxon>Botryosphaeriales</taxon>
        <taxon>Botryosphaeriaceae</taxon>
        <taxon>Macrophomina</taxon>
    </lineage>
</organism>
<evidence type="ECO:0000256" key="1">
    <source>
        <dbReference type="SAM" id="MobiDB-lite"/>
    </source>
</evidence>
<feature type="region of interest" description="Disordered" evidence="1">
    <location>
        <begin position="60"/>
        <end position="387"/>
    </location>
</feature>
<feature type="compositionally biased region" description="Polar residues" evidence="1">
    <location>
        <begin position="828"/>
        <end position="854"/>
    </location>
</feature>
<feature type="compositionally biased region" description="Polar residues" evidence="1">
    <location>
        <begin position="319"/>
        <end position="334"/>
    </location>
</feature>
<dbReference type="HOGENOM" id="CLU_304841_0_0_1"/>
<feature type="compositionally biased region" description="Basic and acidic residues" evidence="1">
    <location>
        <begin position="307"/>
        <end position="316"/>
    </location>
</feature>
<reference evidence="2 3" key="1">
    <citation type="journal article" date="2012" name="BMC Genomics">
        <title>Tools to kill: Genome of one of the most destructive plant pathogenic fungi Macrophomina phaseolina.</title>
        <authorList>
            <person name="Islam M.S."/>
            <person name="Haque M.S."/>
            <person name="Islam M.M."/>
            <person name="Emdad E.M."/>
            <person name="Halim A."/>
            <person name="Hossen Q.M.M."/>
            <person name="Hossain M.Z."/>
            <person name="Ahmed B."/>
            <person name="Rahim S."/>
            <person name="Rahman M.S."/>
            <person name="Alam M.M."/>
            <person name="Hou S."/>
            <person name="Wan X."/>
            <person name="Saito J.A."/>
            <person name="Alam M."/>
        </authorList>
    </citation>
    <scope>NUCLEOTIDE SEQUENCE [LARGE SCALE GENOMIC DNA]</scope>
    <source>
        <strain evidence="2 3">MS6</strain>
    </source>
</reference>
<dbReference type="EMBL" id="AHHD01000163">
    <property type="protein sequence ID" value="EKG19281.1"/>
    <property type="molecule type" value="Genomic_DNA"/>
</dbReference>
<feature type="compositionally biased region" description="Polar residues" evidence="1">
    <location>
        <begin position="590"/>
        <end position="599"/>
    </location>
</feature>
<accession>K2R9U9</accession>
<dbReference type="STRING" id="1126212.K2R9U9"/>
<feature type="compositionally biased region" description="Basic and acidic residues" evidence="1">
    <location>
        <begin position="219"/>
        <end position="231"/>
    </location>
</feature>
<feature type="compositionally biased region" description="Basic residues" evidence="1">
    <location>
        <begin position="551"/>
        <end position="560"/>
    </location>
</feature>
<feature type="compositionally biased region" description="Low complexity" evidence="1">
    <location>
        <begin position="363"/>
        <end position="377"/>
    </location>
</feature>
<gene>
    <name evidence="2" type="ORF">MPH_03144</name>
</gene>
<dbReference type="AlphaFoldDB" id="K2R9U9"/>
<evidence type="ECO:0000313" key="2">
    <source>
        <dbReference type="EMBL" id="EKG19281.1"/>
    </source>
</evidence>
<dbReference type="VEuPathDB" id="FungiDB:MPH_03144"/>
<feature type="compositionally biased region" description="Basic and acidic residues" evidence="1">
    <location>
        <begin position="99"/>
        <end position="155"/>
    </location>
</feature>
<name>K2R9U9_MACPH</name>
<dbReference type="Proteomes" id="UP000007129">
    <property type="component" value="Unassembled WGS sequence"/>
</dbReference>
<feature type="region of interest" description="Disordered" evidence="1">
    <location>
        <begin position="880"/>
        <end position="946"/>
    </location>
</feature>
<protein>
    <submittedName>
        <fullName evidence="2">Uncharacterized protein</fullName>
    </submittedName>
</protein>
<dbReference type="OrthoDB" id="5419922at2759"/>
<dbReference type="eggNOG" id="ENOG502SYKX">
    <property type="taxonomic scope" value="Eukaryota"/>
</dbReference>